<comment type="caution">
    <text evidence="2">The sequence shown here is derived from an EMBL/GenBank/DDBJ whole genome shotgun (WGS) entry which is preliminary data.</text>
</comment>
<dbReference type="EMBL" id="JADWDJ010000018">
    <property type="protein sequence ID" value="KAG5266868.1"/>
    <property type="molecule type" value="Genomic_DNA"/>
</dbReference>
<dbReference type="Proteomes" id="UP000823561">
    <property type="component" value="Chromosome 18"/>
</dbReference>
<evidence type="ECO:0000313" key="2">
    <source>
        <dbReference type="EMBL" id="KAG5266868.1"/>
    </source>
</evidence>
<feature type="region of interest" description="Disordered" evidence="1">
    <location>
        <begin position="46"/>
        <end position="69"/>
    </location>
</feature>
<keyword evidence="3" id="KW-1185">Reference proteome</keyword>
<sequence length="152" mass="16963">MKPRRLLLHAPLLPTISECLEDVSTPCLPPSLDEYAASIRALARPTSALPGPIRSPRGQRPHPHARARHQSCAPHACRIVRPCHAPVAPSNNNDNSSKDPLDWSFAHTPANTHRTVQTHTLTHRHSQTDVRPRTQGQRTGHTDNFMPTLWML</sequence>
<reference evidence="2" key="1">
    <citation type="submission" date="2020-10" db="EMBL/GenBank/DDBJ databases">
        <title>Chromosome-scale genome assembly of the Allis shad, Alosa alosa.</title>
        <authorList>
            <person name="Margot Z."/>
            <person name="Christophe K."/>
            <person name="Cabau C."/>
            <person name="Louis A."/>
            <person name="Berthelot C."/>
            <person name="Parey E."/>
            <person name="Roest Crollius H."/>
            <person name="Montfort J."/>
            <person name="Robinson-Rechavi M."/>
            <person name="Bucao C."/>
            <person name="Bouchez O."/>
            <person name="Gislard M."/>
            <person name="Lluch J."/>
            <person name="Milhes M."/>
            <person name="Lampietro C."/>
            <person name="Lopez Roques C."/>
            <person name="Donnadieu C."/>
            <person name="Braasch I."/>
            <person name="Desvignes T."/>
            <person name="Postlethwait J."/>
            <person name="Bobe J."/>
            <person name="Guiguen Y."/>
        </authorList>
    </citation>
    <scope>NUCLEOTIDE SEQUENCE</scope>
    <source>
        <strain evidence="2">M-15738</strain>
        <tissue evidence="2">Blood</tissue>
    </source>
</reference>
<evidence type="ECO:0000313" key="3">
    <source>
        <dbReference type="Proteomes" id="UP000823561"/>
    </source>
</evidence>
<feature type="region of interest" description="Disordered" evidence="1">
    <location>
        <begin position="117"/>
        <end position="147"/>
    </location>
</feature>
<dbReference type="GO" id="GO:0005739">
    <property type="term" value="C:mitochondrion"/>
    <property type="evidence" value="ECO:0007669"/>
    <property type="project" value="TreeGrafter"/>
</dbReference>
<name>A0AAV6FVK9_9TELE</name>
<dbReference type="GO" id="GO:0010506">
    <property type="term" value="P:regulation of autophagy"/>
    <property type="evidence" value="ECO:0007669"/>
    <property type="project" value="TreeGrafter"/>
</dbReference>
<organism evidence="2 3">
    <name type="scientific">Alosa alosa</name>
    <name type="common">allis shad</name>
    <dbReference type="NCBI Taxonomy" id="278164"/>
    <lineage>
        <taxon>Eukaryota</taxon>
        <taxon>Metazoa</taxon>
        <taxon>Chordata</taxon>
        <taxon>Craniata</taxon>
        <taxon>Vertebrata</taxon>
        <taxon>Euteleostomi</taxon>
        <taxon>Actinopterygii</taxon>
        <taxon>Neopterygii</taxon>
        <taxon>Teleostei</taxon>
        <taxon>Clupei</taxon>
        <taxon>Clupeiformes</taxon>
        <taxon>Clupeoidei</taxon>
        <taxon>Clupeidae</taxon>
        <taxon>Alosa</taxon>
    </lineage>
</organism>
<dbReference type="PANTHER" id="PTHR15426:SF6">
    <property type="entry name" value="PROTEIN DEPP1"/>
    <property type="match status" value="1"/>
</dbReference>
<proteinExistence type="predicted"/>
<evidence type="ECO:0000256" key="1">
    <source>
        <dbReference type="SAM" id="MobiDB-lite"/>
    </source>
</evidence>
<protein>
    <submittedName>
        <fullName evidence="2">Uncharacterized protein</fullName>
    </submittedName>
</protein>
<dbReference type="PANTHER" id="PTHR15426">
    <property type="entry name" value="PROTEIN DEPP1"/>
    <property type="match status" value="1"/>
</dbReference>
<gene>
    <name evidence="2" type="ORF">AALO_G00237160</name>
</gene>
<dbReference type="AlphaFoldDB" id="A0AAV6FVK9"/>
<feature type="compositionally biased region" description="Basic residues" evidence="1">
    <location>
        <begin position="57"/>
        <end position="69"/>
    </location>
</feature>
<accession>A0AAV6FVK9</accession>
<dbReference type="Pfam" id="PF15343">
    <property type="entry name" value="DEPP"/>
    <property type="match status" value="1"/>
</dbReference>
<dbReference type="InterPro" id="IPR020133">
    <property type="entry name" value="DEPP"/>
</dbReference>